<name>A0A392RL73_9FABA</name>
<reference evidence="2 3" key="1">
    <citation type="journal article" date="2018" name="Front. Plant Sci.">
        <title>Red Clover (Trifolium pratense) and Zigzag Clover (T. medium) - A Picture of Genomic Similarities and Differences.</title>
        <authorList>
            <person name="Dluhosova J."/>
            <person name="Istvanek J."/>
            <person name="Nedelnik J."/>
            <person name="Repkova J."/>
        </authorList>
    </citation>
    <scope>NUCLEOTIDE SEQUENCE [LARGE SCALE GENOMIC DNA]</scope>
    <source>
        <strain evidence="3">cv. 10/8</strain>
        <tissue evidence="2">Leaf</tissue>
    </source>
</reference>
<organism evidence="2 3">
    <name type="scientific">Trifolium medium</name>
    <dbReference type="NCBI Taxonomy" id="97028"/>
    <lineage>
        <taxon>Eukaryota</taxon>
        <taxon>Viridiplantae</taxon>
        <taxon>Streptophyta</taxon>
        <taxon>Embryophyta</taxon>
        <taxon>Tracheophyta</taxon>
        <taxon>Spermatophyta</taxon>
        <taxon>Magnoliopsida</taxon>
        <taxon>eudicotyledons</taxon>
        <taxon>Gunneridae</taxon>
        <taxon>Pentapetalae</taxon>
        <taxon>rosids</taxon>
        <taxon>fabids</taxon>
        <taxon>Fabales</taxon>
        <taxon>Fabaceae</taxon>
        <taxon>Papilionoideae</taxon>
        <taxon>50 kb inversion clade</taxon>
        <taxon>NPAAA clade</taxon>
        <taxon>Hologalegina</taxon>
        <taxon>IRL clade</taxon>
        <taxon>Trifolieae</taxon>
        <taxon>Trifolium</taxon>
    </lineage>
</organism>
<evidence type="ECO:0000313" key="2">
    <source>
        <dbReference type="EMBL" id="MCI37393.1"/>
    </source>
</evidence>
<evidence type="ECO:0000256" key="1">
    <source>
        <dbReference type="ARBA" id="ARBA00022737"/>
    </source>
</evidence>
<keyword evidence="3" id="KW-1185">Reference proteome</keyword>
<dbReference type="InterPro" id="IPR000225">
    <property type="entry name" value="Armadillo"/>
</dbReference>
<dbReference type="Pfam" id="PF00514">
    <property type="entry name" value="Arm"/>
    <property type="match status" value="1"/>
</dbReference>
<keyword evidence="1" id="KW-0677">Repeat</keyword>
<dbReference type="Gene3D" id="1.25.10.10">
    <property type="entry name" value="Leucine-rich Repeat Variant"/>
    <property type="match status" value="1"/>
</dbReference>
<evidence type="ECO:0000313" key="3">
    <source>
        <dbReference type="Proteomes" id="UP000265520"/>
    </source>
</evidence>
<dbReference type="Proteomes" id="UP000265520">
    <property type="component" value="Unassembled WGS sequence"/>
</dbReference>
<comment type="caution">
    <text evidence="2">The sequence shown here is derived from an EMBL/GenBank/DDBJ whole genome shotgun (WGS) entry which is preliminary data.</text>
</comment>
<dbReference type="InterPro" id="IPR011989">
    <property type="entry name" value="ARM-like"/>
</dbReference>
<feature type="non-terminal residue" evidence="2">
    <location>
        <position position="45"/>
    </location>
</feature>
<proteinExistence type="predicted"/>
<sequence length="45" mass="4845">MMQTVIEAGLIASLVNLFQNVVFEIKKEVASAFSNATFGGTPEQI</sequence>
<protein>
    <submittedName>
        <fullName evidence="2">Importin alpha-1b subunit</fullName>
    </submittedName>
</protein>
<dbReference type="EMBL" id="LXQA010244094">
    <property type="protein sequence ID" value="MCI37393.1"/>
    <property type="molecule type" value="Genomic_DNA"/>
</dbReference>
<dbReference type="AlphaFoldDB" id="A0A392RL73"/>
<accession>A0A392RL73</accession>